<dbReference type="AlphaFoldDB" id="A0AAQ3T1D7"/>
<proteinExistence type="predicted"/>
<name>A0AAQ3T1D7_PASNO</name>
<evidence type="ECO:0000313" key="1">
    <source>
        <dbReference type="EMBL" id="WVZ64355.1"/>
    </source>
</evidence>
<keyword evidence="2" id="KW-1185">Reference proteome</keyword>
<organism evidence="1 2">
    <name type="scientific">Paspalum notatum var. saurae</name>
    <dbReference type="NCBI Taxonomy" id="547442"/>
    <lineage>
        <taxon>Eukaryota</taxon>
        <taxon>Viridiplantae</taxon>
        <taxon>Streptophyta</taxon>
        <taxon>Embryophyta</taxon>
        <taxon>Tracheophyta</taxon>
        <taxon>Spermatophyta</taxon>
        <taxon>Magnoliopsida</taxon>
        <taxon>Liliopsida</taxon>
        <taxon>Poales</taxon>
        <taxon>Poaceae</taxon>
        <taxon>PACMAD clade</taxon>
        <taxon>Panicoideae</taxon>
        <taxon>Andropogonodae</taxon>
        <taxon>Paspaleae</taxon>
        <taxon>Paspalinae</taxon>
        <taxon>Paspalum</taxon>
    </lineage>
</organism>
<dbReference type="EMBL" id="CP144747">
    <property type="protein sequence ID" value="WVZ64355.1"/>
    <property type="molecule type" value="Genomic_DNA"/>
</dbReference>
<accession>A0AAQ3T1D7</accession>
<protein>
    <submittedName>
        <fullName evidence="1">Uncharacterized protein</fullName>
    </submittedName>
</protein>
<evidence type="ECO:0000313" key="2">
    <source>
        <dbReference type="Proteomes" id="UP001341281"/>
    </source>
</evidence>
<dbReference type="Proteomes" id="UP001341281">
    <property type="component" value="Chromosome 03"/>
</dbReference>
<reference evidence="1 2" key="1">
    <citation type="submission" date="2024-02" db="EMBL/GenBank/DDBJ databases">
        <title>High-quality chromosome-scale genome assembly of Pensacola bahiagrass (Paspalum notatum Flugge var. saurae).</title>
        <authorList>
            <person name="Vega J.M."/>
            <person name="Podio M."/>
            <person name="Orjuela J."/>
            <person name="Siena L.A."/>
            <person name="Pessino S.C."/>
            <person name="Combes M.C."/>
            <person name="Mariac C."/>
            <person name="Albertini E."/>
            <person name="Pupilli F."/>
            <person name="Ortiz J.P.A."/>
            <person name="Leblanc O."/>
        </authorList>
    </citation>
    <scope>NUCLEOTIDE SEQUENCE [LARGE SCALE GENOMIC DNA]</scope>
    <source>
        <strain evidence="1">R1</strain>
        <tissue evidence="1">Leaf</tissue>
    </source>
</reference>
<sequence>MCGRPRGSEGAALQARTRSAWGPVAGVRRGRAGPCRRHGPCRSSTWCRGDRALAAEPLATRFPVVDTAPSSSPPCGDSAPPSSGTLFATGCENTGVSKICGYQWMGVLQGPEFSPQLATSKFLTIVAHLTDLHWL</sequence>
<gene>
    <name evidence="1" type="ORF">U9M48_013888</name>
</gene>